<reference evidence="1 2" key="1">
    <citation type="journal article" date="2018" name="PLoS Pathog.">
        <title>Evolution of structural diversity of trichothecenes, a family of toxins produced by plant pathogenic and entomopathogenic fungi.</title>
        <authorList>
            <person name="Proctor R.H."/>
            <person name="McCormick S.P."/>
            <person name="Kim H.S."/>
            <person name="Cardoza R.E."/>
            <person name="Stanley A.M."/>
            <person name="Lindo L."/>
            <person name="Kelly A."/>
            <person name="Brown D.W."/>
            <person name="Lee T."/>
            <person name="Vaughan M.M."/>
            <person name="Alexander N.J."/>
            <person name="Busman M."/>
            <person name="Gutierrez S."/>
        </authorList>
    </citation>
    <scope>NUCLEOTIDE SEQUENCE [LARGE SCALE GENOMIC DNA]</scope>
    <source>
        <strain evidence="1 2">IBT 40837</strain>
    </source>
</reference>
<dbReference type="OrthoDB" id="4874998at2759"/>
<evidence type="ECO:0000313" key="2">
    <source>
        <dbReference type="Proteomes" id="UP000266272"/>
    </source>
</evidence>
<accession>A0A395NKS7</accession>
<comment type="caution">
    <text evidence="1">The sequence shown here is derived from an EMBL/GenBank/DDBJ whole genome shotgun (WGS) entry which is preliminary data.</text>
</comment>
<dbReference type="Proteomes" id="UP000266272">
    <property type="component" value="Unassembled WGS sequence"/>
</dbReference>
<evidence type="ECO:0000313" key="1">
    <source>
        <dbReference type="EMBL" id="RFU76599.1"/>
    </source>
</evidence>
<gene>
    <name evidence="1" type="ORF">TARUN_5625</name>
</gene>
<dbReference type="AlphaFoldDB" id="A0A395NKS7"/>
<sequence>MATKKFVDSIIEAYGGQAYLTVDSITAKFQFTGAMLGLKGRPYSLLRPKVTVSTKEQRSAYRGLGGSPDEEWVFTPKRVWKQHADGTIIASRDNPRDAFKGHTLETPWDDFHFIYFCGYAMWQYLNFPFILGRDDIQLTELDTHHENGQEWRVVEATFPDADILVSHCKKQKFYFDSNLVLQRHDYGPDVLNFDTLSGSPAAHYNYDEVTVGGIKIPTLRRVVGINPADGLPLYHGPIPTLIHLELQNIQVKKQGVSTRQDDEWSLIEAPKGF</sequence>
<proteinExistence type="predicted"/>
<protein>
    <submittedName>
        <fullName evidence="1">Uncharacterized protein</fullName>
    </submittedName>
</protein>
<dbReference type="EMBL" id="PXOA01000336">
    <property type="protein sequence ID" value="RFU76599.1"/>
    <property type="molecule type" value="Genomic_DNA"/>
</dbReference>
<name>A0A395NKS7_TRIAR</name>
<keyword evidence="2" id="KW-1185">Reference proteome</keyword>
<organism evidence="1 2">
    <name type="scientific">Trichoderma arundinaceum</name>
    <dbReference type="NCBI Taxonomy" id="490622"/>
    <lineage>
        <taxon>Eukaryota</taxon>
        <taxon>Fungi</taxon>
        <taxon>Dikarya</taxon>
        <taxon>Ascomycota</taxon>
        <taxon>Pezizomycotina</taxon>
        <taxon>Sordariomycetes</taxon>
        <taxon>Hypocreomycetidae</taxon>
        <taxon>Hypocreales</taxon>
        <taxon>Hypocreaceae</taxon>
        <taxon>Trichoderma</taxon>
    </lineage>
</organism>